<comment type="catalytic activity">
    <reaction evidence="9">
        <text>prephenate + NAD(+) = 3-(4-hydroxyphenyl)pyruvate + CO2 + NADH</text>
        <dbReference type="Rhea" id="RHEA:13869"/>
        <dbReference type="ChEBI" id="CHEBI:16526"/>
        <dbReference type="ChEBI" id="CHEBI:29934"/>
        <dbReference type="ChEBI" id="CHEBI:36242"/>
        <dbReference type="ChEBI" id="CHEBI:57540"/>
        <dbReference type="ChEBI" id="CHEBI:57945"/>
        <dbReference type="EC" id="1.3.1.12"/>
    </reaction>
</comment>
<protein>
    <recommendedName>
        <fullName evidence="3">prephenate dehydrogenase</fullName>
        <ecNumber evidence="3">1.3.1.12</ecNumber>
    </recommendedName>
</protein>
<accession>A0A2U8W5Y9</accession>
<dbReference type="EMBL" id="CP029550">
    <property type="protein sequence ID" value="AWN40940.1"/>
    <property type="molecule type" value="Genomic_DNA"/>
</dbReference>
<dbReference type="SUPFAM" id="SSF48179">
    <property type="entry name" value="6-phosphogluconate dehydrogenase C-terminal domain-like"/>
    <property type="match status" value="1"/>
</dbReference>
<dbReference type="GO" id="GO:0004665">
    <property type="term" value="F:prephenate dehydrogenase (NADP+) activity"/>
    <property type="evidence" value="ECO:0007669"/>
    <property type="project" value="InterPro"/>
</dbReference>
<dbReference type="RefSeq" id="WP_109889519.1">
    <property type="nucleotide sequence ID" value="NZ_CP029550.1"/>
</dbReference>
<proteinExistence type="inferred from homology"/>
<dbReference type="InterPro" id="IPR036291">
    <property type="entry name" value="NAD(P)-bd_dom_sf"/>
</dbReference>
<evidence type="ECO:0000256" key="8">
    <source>
        <dbReference type="ARBA" id="ARBA00023141"/>
    </source>
</evidence>
<keyword evidence="13" id="KW-1185">Reference proteome</keyword>
<dbReference type="Gene3D" id="1.10.3660.10">
    <property type="entry name" value="6-phosphogluconate dehydrogenase C-terminal like domain"/>
    <property type="match status" value="1"/>
</dbReference>
<keyword evidence="7" id="KW-0520">NAD</keyword>
<dbReference type="InterPro" id="IPR046825">
    <property type="entry name" value="PDH_C"/>
</dbReference>
<keyword evidence="5" id="KW-0028">Amino-acid biosynthesis</keyword>
<evidence type="ECO:0000313" key="13">
    <source>
        <dbReference type="Proteomes" id="UP000245926"/>
    </source>
</evidence>
<evidence type="ECO:0000256" key="1">
    <source>
        <dbReference type="ARBA" id="ARBA00005067"/>
    </source>
</evidence>
<feature type="region of interest" description="Disordered" evidence="10">
    <location>
        <begin position="309"/>
        <end position="342"/>
    </location>
</feature>
<dbReference type="FunFam" id="3.40.50.720:FF:000208">
    <property type="entry name" value="Prephenate dehydrogenase"/>
    <property type="match status" value="1"/>
</dbReference>
<dbReference type="OrthoDB" id="9802008at2"/>
<dbReference type="SUPFAM" id="SSF51735">
    <property type="entry name" value="NAD(P)-binding Rossmann-fold domains"/>
    <property type="match status" value="1"/>
</dbReference>
<dbReference type="Proteomes" id="UP000245926">
    <property type="component" value="Chromosome"/>
</dbReference>
<dbReference type="Pfam" id="PF20463">
    <property type="entry name" value="PDH_C"/>
    <property type="match status" value="1"/>
</dbReference>
<dbReference type="GO" id="GO:0008977">
    <property type="term" value="F:prephenate dehydrogenase (NAD+) activity"/>
    <property type="evidence" value="ECO:0007669"/>
    <property type="project" value="UniProtKB-EC"/>
</dbReference>
<evidence type="ECO:0000256" key="2">
    <source>
        <dbReference type="ARBA" id="ARBA00007964"/>
    </source>
</evidence>
<dbReference type="InterPro" id="IPR046826">
    <property type="entry name" value="PDH_N"/>
</dbReference>
<keyword evidence="8" id="KW-0057">Aromatic amino acid biosynthesis</keyword>
<keyword evidence="4" id="KW-0827">Tyrosine biosynthesis</keyword>
<comment type="pathway">
    <text evidence="1">Amino-acid biosynthesis; L-tyrosine biosynthesis; (4-hydroxyphenyl)pyruvate from prephenate (NAD(+) route): step 1/1.</text>
</comment>
<evidence type="ECO:0000256" key="5">
    <source>
        <dbReference type="ARBA" id="ARBA00022605"/>
    </source>
</evidence>
<dbReference type="GO" id="GO:0070403">
    <property type="term" value="F:NAD+ binding"/>
    <property type="evidence" value="ECO:0007669"/>
    <property type="project" value="InterPro"/>
</dbReference>
<dbReference type="InterPro" id="IPR050812">
    <property type="entry name" value="Preph/Arog_dehydrog"/>
</dbReference>
<dbReference type="NCBIfam" id="NF005694">
    <property type="entry name" value="PRK07502.1"/>
    <property type="match status" value="1"/>
</dbReference>
<evidence type="ECO:0000256" key="6">
    <source>
        <dbReference type="ARBA" id="ARBA00023002"/>
    </source>
</evidence>
<dbReference type="FunFam" id="1.10.3660.10:FF:000003">
    <property type="entry name" value="Prephenate dehydrogenase"/>
    <property type="match status" value="1"/>
</dbReference>
<dbReference type="Pfam" id="PF02153">
    <property type="entry name" value="PDH_N"/>
    <property type="match status" value="1"/>
</dbReference>
<dbReference type="EC" id="1.3.1.12" evidence="3"/>
<keyword evidence="6" id="KW-0560">Oxidoreductase</keyword>
<evidence type="ECO:0000256" key="3">
    <source>
        <dbReference type="ARBA" id="ARBA00012068"/>
    </source>
</evidence>
<dbReference type="PROSITE" id="PS51176">
    <property type="entry name" value="PDH_ADH"/>
    <property type="match status" value="1"/>
</dbReference>
<dbReference type="PANTHER" id="PTHR21363">
    <property type="entry name" value="PREPHENATE DEHYDROGENASE"/>
    <property type="match status" value="1"/>
</dbReference>
<dbReference type="GO" id="GO:0006571">
    <property type="term" value="P:tyrosine biosynthetic process"/>
    <property type="evidence" value="ECO:0007669"/>
    <property type="project" value="UniProtKB-KW"/>
</dbReference>
<evidence type="ECO:0000259" key="11">
    <source>
        <dbReference type="PROSITE" id="PS51176"/>
    </source>
</evidence>
<dbReference type="PANTHER" id="PTHR21363:SF0">
    <property type="entry name" value="PREPHENATE DEHYDROGENASE [NADP(+)]"/>
    <property type="match status" value="1"/>
</dbReference>
<gene>
    <name evidence="12" type="ORF">DK389_10900</name>
</gene>
<evidence type="ECO:0000256" key="7">
    <source>
        <dbReference type="ARBA" id="ARBA00023027"/>
    </source>
</evidence>
<feature type="domain" description="Prephenate/arogenate dehydrogenase" evidence="11">
    <location>
        <begin position="22"/>
        <end position="311"/>
    </location>
</feature>
<name>A0A2U8W5Y9_9HYPH</name>
<evidence type="ECO:0000256" key="9">
    <source>
        <dbReference type="ARBA" id="ARBA00049260"/>
    </source>
</evidence>
<evidence type="ECO:0000313" key="12">
    <source>
        <dbReference type="EMBL" id="AWN40940.1"/>
    </source>
</evidence>
<dbReference type="AlphaFoldDB" id="A0A2U8W5Y9"/>
<evidence type="ECO:0000256" key="4">
    <source>
        <dbReference type="ARBA" id="ARBA00022498"/>
    </source>
</evidence>
<dbReference type="InterPro" id="IPR008927">
    <property type="entry name" value="6-PGluconate_DH-like_C_sf"/>
</dbReference>
<reference evidence="13" key="1">
    <citation type="submission" date="2018-05" db="EMBL/GenBank/DDBJ databases">
        <title>Complete Genome Sequence of Methylobacterium sp. 17SD2-17.</title>
        <authorList>
            <person name="Srinivasan S."/>
        </authorList>
    </citation>
    <scope>NUCLEOTIDE SEQUENCE [LARGE SCALE GENOMIC DNA]</scope>
    <source>
        <strain evidence="13">17SD2-17</strain>
    </source>
</reference>
<evidence type="ECO:0000256" key="10">
    <source>
        <dbReference type="SAM" id="MobiDB-lite"/>
    </source>
</evidence>
<sequence>MPEAGLPEVGLAEAGTAEPVLDRLAIVGLGLIGSSIARGARQFGLCRTIVAIDRDEAVRARVRDLGLADSVTDDAAEGVAGADLVILCVPVGAAGAVAQAIRGRMKPGSVLSDVGSVKGAVVAAVSPHLSEGVVFIPAHPVAGTEYSGPDAGFSTLFSGRWCILTPPEGADEAAVERVRALWQGLGAIVETMSAEHHDLVLAITSHVPHLIAYNIVGTAADLETVTQSEVIKFSAGGFRDFTRIAASDPTMWRDVFLNNKDAVLEMLGRFNEDLAALARAIRWGDGDALHDLFTRTRAIRRGIVAMGQETAEPDFGRARPAPEPQRAPEPQEAPGSREARQA</sequence>
<dbReference type="KEGG" id="mets:DK389_10900"/>
<dbReference type="Gene3D" id="3.40.50.720">
    <property type="entry name" value="NAD(P)-binding Rossmann-like Domain"/>
    <property type="match status" value="1"/>
</dbReference>
<comment type="similarity">
    <text evidence="2">Belongs to the prephenate/arogenate dehydrogenase family.</text>
</comment>
<dbReference type="InterPro" id="IPR003099">
    <property type="entry name" value="Prephen_DH"/>
</dbReference>
<organism evidence="12 13">
    <name type="scientific">Methylobacterium durans</name>
    <dbReference type="NCBI Taxonomy" id="2202825"/>
    <lineage>
        <taxon>Bacteria</taxon>
        <taxon>Pseudomonadati</taxon>
        <taxon>Pseudomonadota</taxon>
        <taxon>Alphaproteobacteria</taxon>
        <taxon>Hyphomicrobiales</taxon>
        <taxon>Methylobacteriaceae</taxon>
        <taxon>Methylobacterium</taxon>
    </lineage>
</organism>